<organism evidence="1 2">
    <name type="scientific">Coprococcus catus GD/7</name>
    <dbReference type="NCBI Taxonomy" id="717962"/>
    <lineage>
        <taxon>Bacteria</taxon>
        <taxon>Bacillati</taxon>
        <taxon>Bacillota</taxon>
        <taxon>Clostridia</taxon>
        <taxon>Lachnospirales</taxon>
        <taxon>Lachnospiraceae</taxon>
        <taxon>Coprococcus</taxon>
    </lineage>
</organism>
<dbReference type="Proteomes" id="UP000008798">
    <property type="component" value="Chromosome"/>
</dbReference>
<reference evidence="1 2" key="2">
    <citation type="submission" date="2010-03" db="EMBL/GenBank/DDBJ databases">
        <authorList>
            <person name="Pajon A."/>
        </authorList>
    </citation>
    <scope>NUCLEOTIDE SEQUENCE [LARGE SCALE GENOMIC DNA]</scope>
    <source>
        <strain evidence="1 2">GD/7</strain>
    </source>
</reference>
<proteinExistence type="predicted"/>
<evidence type="ECO:0000313" key="1">
    <source>
        <dbReference type="EMBL" id="CBK80264.1"/>
    </source>
</evidence>
<name>D4J7E3_9FIRM</name>
<gene>
    <name evidence="1" type="ORF">CC1_14890</name>
</gene>
<sequence>MYKKADNNLDKIPVLHFLQNKYMLNTSDELRRTIFILKQKDSRNVRNGFIRMTFKKISKKL</sequence>
<dbReference type="HOGENOM" id="CLU_2914592_0_0_9"/>
<evidence type="ECO:0000313" key="2">
    <source>
        <dbReference type="Proteomes" id="UP000008798"/>
    </source>
</evidence>
<dbReference type="STRING" id="717962.CC1_14890"/>
<dbReference type="AlphaFoldDB" id="D4J7E3"/>
<protein>
    <submittedName>
        <fullName evidence="1">Uncharacterized protein</fullName>
    </submittedName>
</protein>
<reference evidence="1 2" key="1">
    <citation type="submission" date="2010-03" db="EMBL/GenBank/DDBJ databases">
        <title>The genome sequence of Coprococcus catus GD/7.</title>
        <authorList>
            <consortium name="metaHIT consortium -- http://www.metahit.eu/"/>
            <person name="Pajon A."/>
            <person name="Turner K."/>
            <person name="Parkhill J."/>
            <person name="Duncan S."/>
            <person name="Flint H."/>
        </authorList>
    </citation>
    <scope>NUCLEOTIDE SEQUENCE [LARGE SCALE GENOMIC DNA]</scope>
    <source>
        <strain evidence="1 2">GD/7</strain>
    </source>
</reference>
<accession>D4J7E3</accession>
<dbReference type="EMBL" id="FP929038">
    <property type="protein sequence ID" value="CBK80264.1"/>
    <property type="molecule type" value="Genomic_DNA"/>
</dbReference>
<dbReference type="KEGG" id="cct:CC1_14890"/>